<evidence type="ECO:0000313" key="9">
    <source>
        <dbReference type="Proteomes" id="UP001205105"/>
    </source>
</evidence>
<dbReference type="InterPro" id="IPR013216">
    <property type="entry name" value="Methyltransf_11"/>
</dbReference>
<organism evidence="8 9">
    <name type="scientific">Chlorella ohadii</name>
    <dbReference type="NCBI Taxonomy" id="2649997"/>
    <lineage>
        <taxon>Eukaryota</taxon>
        <taxon>Viridiplantae</taxon>
        <taxon>Chlorophyta</taxon>
        <taxon>core chlorophytes</taxon>
        <taxon>Trebouxiophyceae</taxon>
        <taxon>Chlorellales</taxon>
        <taxon>Chlorellaceae</taxon>
        <taxon>Chlorella clade</taxon>
        <taxon>Chlorella</taxon>
    </lineage>
</organism>
<feature type="domain" description="Methyltransferase type 11" evidence="7">
    <location>
        <begin position="156"/>
        <end position="253"/>
    </location>
</feature>
<dbReference type="GO" id="GO:0061542">
    <property type="term" value="F:3-demethylubiquinol 3-O-methyltransferase activity"/>
    <property type="evidence" value="ECO:0007669"/>
    <property type="project" value="UniProtKB-UniRule"/>
</dbReference>
<dbReference type="CDD" id="cd02440">
    <property type="entry name" value="AdoMet_MTases"/>
    <property type="match status" value="1"/>
</dbReference>
<feature type="compositionally biased region" description="Polar residues" evidence="6">
    <location>
        <begin position="89"/>
        <end position="98"/>
    </location>
</feature>
<protein>
    <recommendedName>
        <fullName evidence="5">Ubiquinone biosynthesis O-methyltransferase, mitochondrial</fullName>
    </recommendedName>
    <alternativeName>
        <fullName evidence="5">3-demethylubiquinol 3-O-methyltransferase</fullName>
        <ecNumber evidence="5">2.1.1.64</ecNumber>
    </alternativeName>
    <alternativeName>
        <fullName evidence="5">3-demethylubiquinone 3-O-methyltransferase</fullName>
        <ecNumber evidence="5">2.1.1.-</ecNumber>
    </alternativeName>
    <alternativeName>
        <fullName evidence="5">Polyprenyldihydroxybenzoate methyltransferase</fullName>
        <ecNumber evidence="5">2.1.1.114</ecNumber>
    </alternativeName>
</protein>
<feature type="binding site" evidence="5">
    <location>
        <position position="227"/>
    </location>
    <ligand>
        <name>Mg(2+)</name>
        <dbReference type="ChEBI" id="CHEBI:18420"/>
    </ligand>
</feature>
<accession>A0AAD5H4W8</accession>
<evidence type="ECO:0000256" key="5">
    <source>
        <dbReference type="HAMAP-Rule" id="MF_03190"/>
    </source>
</evidence>
<dbReference type="InterPro" id="IPR010233">
    <property type="entry name" value="UbiG_MeTrfase"/>
</dbReference>
<dbReference type="GO" id="GO:0046872">
    <property type="term" value="F:metal ion binding"/>
    <property type="evidence" value="ECO:0007669"/>
    <property type="project" value="UniProtKB-KW"/>
</dbReference>
<evidence type="ECO:0000259" key="7">
    <source>
        <dbReference type="Pfam" id="PF08241"/>
    </source>
</evidence>
<dbReference type="EMBL" id="JADXDR010000083">
    <property type="protein sequence ID" value="KAI7840350.1"/>
    <property type="molecule type" value="Genomic_DNA"/>
</dbReference>
<keyword evidence="5" id="KW-0999">Mitochondrion inner membrane</keyword>
<dbReference type="InterPro" id="IPR029063">
    <property type="entry name" value="SAM-dependent_MTases_sf"/>
</dbReference>
<feature type="binding site" evidence="5">
    <location>
        <position position="180"/>
    </location>
    <ligand>
        <name>S-adenosyl-L-methionine</name>
        <dbReference type="ChEBI" id="CHEBI:59789"/>
    </ligand>
</feature>
<feature type="binding site" evidence="5">
    <location>
        <position position="230"/>
    </location>
    <ligand>
        <name>Mg(2+)</name>
        <dbReference type="ChEBI" id="CHEBI:18420"/>
    </ligand>
</feature>
<comment type="catalytic activity">
    <reaction evidence="5">
        <text>a 3-demethylubiquinol + S-adenosyl-L-methionine = a ubiquinol + S-adenosyl-L-homocysteine + H(+)</text>
        <dbReference type="Rhea" id="RHEA:44380"/>
        <dbReference type="Rhea" id="RHEA-COMP:9566"/>
        <dbReference type="Rhea" id="RHEA-COMP:10914"/>
        <dbReference type="ChEBI" id="CHEBI:15378"/>
        <dbReference type="ChEBI" id="CHEBI:17976"/>
        <dbReference type="ChEBI" id="CHEBI:57856"/>
        <dbReference type="ChEBI" id="CHEBI:59789"/>
        <dbReference type="ChEBI" id="CHEBI:84422"/>
        <dbReference type="EC" id="2.1.1.64"/>
    </reaction>
</comment>
<dbReference type="GO" id="GO:0010420">
    <property type="term" value="F:polyprenyldihydroxybenzoate methyltransferase activity"/>
    <property type="evidence" value="ECO:0007669"/>
    <property type="project" value="UniProtKB-UniRule"/>
</dbReference>
<evidence type="ECO:0000256" key="3">
    <source>
        <dbReference type="ARBA" id="ARBA00022688"/>
    </source>
</evidence>
<dbReference type="HAMAP" id="MF_00472">
    <property type="entry name" value="UbiG"/>
    <property type="match status" value="1"/>
</dbReference>
<evidence type="ECO:0000256" key="2">
    <source>
        <dbReference type="ARBA" id="ARBA00022679"/>
    </source>
</evidence>
<keyword evidence="2 5" id="KW-0808">Transferase</keyword>
<feature type="binding site" evidence="5">
    <location>
        <position position="231"/>
    </location>
    <ligand>
        <name>Mg(2+)</name>
        <dbReference type="ChEBI" id="CHEBI:18420"/>
    </ligand>
</feature>
<keyword evidence="5" id="KW-0460">Magnesium</keyword>
<comment type="function">
    <text evidence="5">O-methyltransferase required for two non-consecutive steps during ubiquinone biosynthesis. Catalyzes the 2 O-methylation of 3,4-dihydroxy-5-(all-trans-polyprenyl)benzoic acid into 4-hydroxy-3-methoxy-5-(all-trans-polyprenyl)benzoic acid. Also catalyzes the last step of ubiquinone biosynthesis by mediating methylation of 3-demethylubiquinone into ubiquinone. Also able to mediate the methylation of 3-demethylubiquinol into ubiquinol.</text>
</comment>
<sequence>MALARALAKLPACSPGCVQAALGGTSAGSADRLAVQLAACAAQLHSWAAGRSFSASTVEPGATSSSGSGDASPSPSTAASSGYARVQQPGGSSTTVNRQETDKFAALAGQWWDTAGPFAPLHAMNPVRCRFLRTALAGHMGRDASAATPLAGLRLLDVGCGGGLLAEALARMGAHVTGIDVNEGGLDAARAHAQLDPDLAGRLQYRAATAEQLAAAGEQYDAVVASEVIEHVASLPAFCAALDALARPGGGVAISTLNRTPRSYALAVVAAEHLLRWVPPGTHDWTRFVTPQELALQMEDSTGRPGSEGSGGSGGGSQAGGGGLRLQLLAGMQYNPLTGGWSLGRDTGVNYIAWFAKQP</sequence>
<name>A0AAD5H4W8_9CHLO</name>
<proteinExistence type="inferred from homology"/>
<dbReference type="PANTHER" id="PTHR43464:SF19">
    <property type="entry name" value="UBIQUINONE BIOSYNTHESIS O-METHYLTRANSFERASE, MITOCHONDRIAL"/>
    <property type="match status" value="1"/>
</dbReference>
<feature type="binding site" evidence="5">
    <location>
        <position position="159"/>
    </location>
    <ligand>
        <name>S-adenosyl-L-methionine</name>
        <dbReference type="ChEBI" id="CHEBI:59789"/>
    </ligand>
</feature>
<comment type="catalytic activity">
    <reaction evidence="5">
        <text>a 3-demethylubiquinone + S-adenosyl-L-methionine = a ubiquinone + S-adenosyl-L-homocysteine</text>
        <dbReference type="Rhea" id="RHEA:81215"/>
        <dbReference type="Rhea" id="RHEA-COMP:9565"/>
        <dbReference type="Rhea" id="RHEA-COMP:19654"/>
        <dbReference type="ChEBI" id="CHEBI:16389"/>
        <dbReference type="ChEBI" id="CHEBI:57856"/>
        <dbReference type="ChEBI" id="CHEBI:59789"/>
        <dbReference type="ChEBI" id="CHEBI:231825"/>
    </reaction>
</comment>
<dbReference type="Pfam" id="PF08241">
    <property type="entry name" value="Methyltransf_11"/>
    <property type="match status" value="1"/>
</dbReference>
<dbReference type="Gene3D" id="3.40.50.150">
    <property type="entry name" value="Vaccinia Virus protein VP39"/>
    <property type="match status" value="1"/>
</dbReference>
<keyword evidence="5" id="KW-0472">Membrane</keyword>
<dbReference type="PANTHER" id="PTHR43464">
    <property type="entry name" value="METHYLTRANSFERASE"/>
    <property type="match status" value="1"/>
</dbReference>
<keyword evidence="5" id="KW-0479">Metal-binding</keyword>
<dbReference type="Proteomes" id="UP001205105">
    <property type="component" value="Unassembled WGS sequence"/>
</dbReference>
<dbReference type="EC" id="2.1.1.114" evidence="5"/>
<comment type="catalytic activity">
    <reaction evidence="5">
        <text>a 3,4-dihydroxy-5-(all-trans-polyprenyl)benzoate + S-adenosyl-L-methionine = a 4-hydroxy-3-methoxy-5-(all-trans-polyprenyl)benzoate + S-adenosyl-L-homocysteine + H(+)</text>
        <dbReference type="Rhea" id="RHEA:44452"/>
        <dbReference type="Rhea" id="RHEA-COMP:10930"/>
        <dbReference type="Rhea" id="RHEA-COMP:10931"/>
        <dbReference type="ChEBI" id="CHEBI:15378"/>
        <dbReference type="ChEBI" id="CHEBI:57856"/>
        <dbReference type="ChEBI" id="CHEBI:59789"/>
        <dbReference type="ChEBI" id="CHEBI:64694"/>
        <dbReference type="ChEBI" id="CHEBI:84443"/>
        <dbReference type="EC" id="2.1.1.114"/>
    </reaction>
</comment>
<dbReference type="SUPFAM" id="SSF53335">
    <property type="entry name" value="S-adenosyl-L-methionine-dependent methyltransferases"/>
    <property type="match status" value="1"/>
</dbReference>
<feature type="compositionally biased region" description="Gly residues" evidence="6">
    <location>
        <begin position="306"/>
        <end position="319"/>
    </location>
</feature>
<comment type="subunit">
    <text evidence="5">Component of a multi-subunit COQ enzyme complex.</text>
</comment>
<gene>
    <name evidence="5" type="primary">COQ3</name>
    <name evidence="8" type="ORF">COHA_006132</name>
</gene>
<keyword evidence="1 5" id="KW-0489">Methyltransferase</keyword>
<feature type="binding site" evidence="5">
    <location>
        <position position="128"/>
    </location>
    <ligand>
        <name>S-adenosyl-L-methionine</name>
        <dbReference type="ChEBI" id="CHEBI:59789"/>
    </ligand>
</feature>
<dbReference type="EC" id="2.1.1.64" evidence="5"/>
<feature type="region of interest" description="Disordered" evidence="6">
    <location>
        <begin position="300"/>
        <end position="319"/>
    </location>
</feature>
<keyword evidence="9" id="KW-1185">Reference proteome</keyword>
<feature type="region of interest" description="Disordered" evidence="6">
    <location>
        <begin position="58"/>
        <end position="98"/>
    </location>
</feature>
<keyword evidence="3 5" id="KW-0831">Ubiquinone biosynthesis</keyword>
<evidence type="ECO:0000256" key="6">
    <source>
        <dbReference type="SAM" id="MobiDB-lite"/>
    </source>
</evidence>
<evidence type="ECO:0000256" key="4">
    <source>
        <dbReference type="ARBA" id="ARBA00022691"/>
    </source>
</evidence>
<comment type="subcellular location">
    <subcellularLocation>
        <location evidence="5">Mitochondrion inner membrane</location>
        <topology evidence="5">Peripheral membrane protein</topology>
        <orientation evidence="5">Matrix side</orientation>
    </subcellularLocation>
</comment>
<keyword evidence="4 5" id="KW-0949">S-adenosyl-L-methionine</keyword>
<dbReference type="EC" id="2.1.1.-" evidence="5"/>
<comment type="cofactor">
    <cofactor evidence="5">
        <name>Mg(2+)</name>
        <dbReference type="ChEBI" id="CHEBI:18420"/>
    </cofactor>
</comment>
<dbReference type="GO" id="GO:0032259">
    <property type="term" value="P:methylation"/>
    <property type="evidence" value="ECO:0007669"/>
    <property type="project" value="UniProtKB-KW"/>
</dbReference>
<dbReference type="GO" id="GO:0031314">
    <property type="term" value="C:extrinsic component of mitochondrial inner membrane"/>
    <property type="evidence" value="ECO:0007669"/>
    <property type="project" value="UniProtKB-UniRule"/>
</dbReference>
<evidence type="ECO:0000313" key="8">
    <source>
        <dbReference type="EMBL" id="KAI7840350.1"/>
    </source>
</evidence>
<feature type="compositionally biased region" description="Low complexity" evidence="6">
    <location>
        <begin position="60"/>
        <end position="82"/>
    </location>
</feature>
<evidence type="ECO:0000256" key="1">
    <source>
        <dbReference type="ARBA" id="ARBA00022603"/>
    </source>
</evidence>
<comment type="pathway">
    <text evidence="5">Cofactor biosynthesis; ubiquinone biosynthesis.</text>
</comment>
<keyword evidence="5" id="KW-0496">Mitochondrion</keyword>
<dbReference type="NCBIfam" id="TIGR01983">
    <property type="entry name" value="UbiG"/>
    <property type="match status" value="1"/>
</dbReference>
<comment type="caution">
    <text evidence="8">The sequence shown here is derived from an EMBL/GenBank/DDBJ whole genome shotgun (WGS) entry which is preliminary data.</text>
</comment>
<feature type="binding site" evidence="5">
    <location>
        <position position="226"/>
    </location>
    <ligand>
        <name>S-adenosyl-L-methionine</name>
        <dbReference type="ChEBI" id="CHEBI:59789"/>
    </ligand>
</feature>
<comment type="similarity">
    <text evidence="5">Belongs to the class I-like SAM-binding methyltransferase superfamily. UbiG/COQ3 family.</text>
</comment>
<dbReference type="AlphaFoldDB" id="A0AAD5H4W8"/>
<reference evidence="8" key="1">
    <citation type="submission" date="2020-11" db="EMBL/GenBank/DDBJ databases">
        <title>Chlorella ohadii genome sequencing and assembly.</title>
        <authorList>
            <person name="Murik O."/>
            <person name="Treves H."/>
            <person name="Kedem I."/>
            <person name="Shotland Y."/>
            <person name="Kaplan A."/>
        </authorList>
    </citation>
    <scope>NUCLEOTIDE SEQUENCE</scope>
    <source>
        <strain evidence="8">1</strain>
    </source>
</reference>